<accession>A0A2B7YNX7</accession>
<reference evidence="2 3" key="1">
    <citation type="submission" date="2017-06" db="EMBL/GenBank/DDBJ databases">
        <title>Genome sequencing of Fusobacterium nucleatum subsp. polymorphum KCOM 1232 (=ChDC F37).</title>
        <authorList>
            <person name="Kook J.-K."/>
            <person name="Park S.-N."/>
            <person name="Lim Y.K."/>
            <person name="Roh H."/>
        </authorList>
    </citation>
    <scope>NUCLEOTIDE SEQUENCE [LARGE SCALE GENOMIC DNA]</scope>
    <source>
        <strain evidence="3">KCOM 1232 ( ChDC F37)</strain>
    </source>
</reference>
<proteinExistence type="predicted"/>
<protein>
    <submittedName>
        <fullName evidence="2">Uncharacterized protein</fullName>
    </submittedName>
</protein>
<gene>
    <name evidence="2" type="ORF">RN96_06660</name>
</gene>
<dbReference type="AlphaFoldDB" id="A0A2B7YNX7"/>
<evidence type="ECO:0000313" key="3">
    <source>
        <dbReference type="Proteomes" id="UP000222862"/>
    </source>
</evidence>
<sequence length="255" mass="29717">MGFWSEVMKIAGSMAKKVAVVIKDNLGEIISGVATWIKENIFDLNEAPSYIPEKATMSETEKINELIEKCIEGYSKESKMYDEKTKDIVENHFQEIKNKLKEINKEEETPIIDNYIFDMFEMRVGEVKRSLDNIYSKQIANVFSLNNNKLLNILKMEKGPEKKKELNNLAKRTLEKAYQTIKKVSKEAIDEQQDFIMEKLLKYIIDRQSLSETSKKETENIIDSLGKDKEERQKLEAKYDNIIDKLDLLENLMRA</sequence>
<evidence type="ECO:0000313" key="2">
    <source>
        <dbReference type="EMBL" id="PGH22771.1"/>
    </source>
</evidence>
<dbReference type="EMBL" id="NJGI01000001">
    <property type="protein sequence ID" value="PGH22771.1"/>
    <property type="molecule type" value="Genomic_DNA"/>
</dbReference>
<name>A0A2B7YNX7_FUSNP</name>
<feature type="coiled-coil region" evidence="1">
    <location>
        <begin position="225"/>
        <end position="252"/>
    </location>
</feature>
<organism evidence="2 3">
    <name type="scientific">Fusobacterium nucleatum subsp. polymorphum</name>
    <name type="common">Fusobacterium polymorphum</name>
    <dbReference type="NCBI Taxonomy" id="76857"/>
    <lineage>
        <taxon>Bacteria</taxon>
        <taxon>Fusobacteriati</taxon>
        <taxon>Fusobacteriota</taxon>
        <taxon>Fusobacteriia</taxon>
        <taxon>Fusobacteriales</taxon>
        <taxon>Fusobacteriaceae</taxon>
        <taxon>Fusobacterium</taxon>
    </lineage>
</organism>
<evidence type="ECO:0000256" key="1">
    <source>
        <dbReference type="SAM" id="Coils"/>
    </source>
</evidence>
<comment type="caution">
    <text evidence="2">The sequence shown here is derived from an EMBL/GenBank/DDBJ whole genome shotgun (WGS) entry which is preliminary data.</text>
</comment>
<keyword evidence="1" id="KW-0175">Coiled coil</keyword>
<dbReference type="RefSeq" id="WP_098702796.1">
    <property type="nucleotide sequence ID" value="NZ_NJGI01000001.1"/>
</dbReference>
<dbReference type="Proteomes" id="UP000222862">
    <property type="component" value="Unassembled WGS sequence"/>
</dbReference>